<sequence length="89" mass="10162">MKILGCKIGDNYEEIPCWFNLPIDNSRVYYISDACHMLKLARNTLGNNHVLEFGANDNPNVTQFKTAMKQILLKNAELMESVIPLMMTL</sequence>
<accession>A0A6G0YP13</accession>
<dbReference type="Proteomes" id="UP000478052">
    <property type="component" value="Unassembled WGS sequence"/>
</dbReference>
<dbReference type="OrthoDB" id="7312725at2759"/>
<gene>
    <name evidence="1" type="ORF">FWK35_00012421</name>
</gene>
<dbReference type="EMBL" id="VUJU01003084">
    <property type="protein sequence ID" value="KAF0759168.1"/>
    <property type="molecule type" value="Genomic_DNA"/>
</dbReference>
<proteinExistence type="predicted"/>
<dbReference type="AlphaFoldDB" id="A0A6G0YP13"/>
<evidence type="ECO:0000313" key="1">
    <source>
        <dbReference type="EMBL" id="KAF0759168.1"/>
    </source>
</evidence>
<evidence type="ECO:0000313" key="2">
    <source>
        <dbReference type="Proteomes" id="UP000478052"/>
    </source>
</evidence>
<organism evidence="1 2">
    <name type="scientific">Aphis craccivora</name>
    <name type="common">Cowpea aphid</name>
    <dbReference type="NCBI Taxonomy" id="307492"/>
    <lineage>
        <taxon>Eukaryota</taxon>
        <taxon>Metazoa</taxon>
        <taxon>Ecdysozoa</taxon>
        <taxon>Arthropoda</taxon>
        <taxon>Hexapoda</taxon>
        <taxon>Insecta</taxon>
        <taxon>Pterygota</taxon>
        <taxon>Neoptera</taxon>
        <taxon>Paraneoptera</taxon>
        <taxon>Hemiptera</taxon>
        <taxon>Sternorrhyncha</taxon>
        <taxon>Aphidomorpha</taxon>
        <taxon>Aphidoidea</taxon>
        <taxon>Aphididae</taxon>
        <taxon>Aphidini</taxon>
        <taxon>Aphis</taxon>
        <taxon>Aphis</taxon>
    </lineage>
</organism>
<protein>
    <submittedName>
        <fullName evidence="1">THAP domain-containing protein 9</fullName>
    </submittedName>
</protein>
<keyword evidence="2" id="KW-1185">Reference proteome</keyword>
<reference evidence="1 2" key="1">
    <citation type="submission" date="2019-08" db="EMBL/GenBank/DDBJ databases">
        <title>Whole genome of Aphis craccivora.</title>
        <authorList>
            <person name="Voronova N.V."/>
            <person name="Shulinski R.S."/>
            <person name="Bandarenka Y.V."/>
            <person name="Zhorov D.G."/>
            <person name="Warner D."/>
        </authorList>
    </citation>
    <scope>NUCLEOTIDE SEQUENCE [LARGE SCALE GENOMIC DNA]</scope>
    <source>
        <strain evidence="1">180601</strain>
        <tissue evidence="1">Whole Body</tissue>
    </source>
</reference>
<comment type="caution">
    <text evidence="1">The sequence shown here is derived from an EMBL/GenBank/DDBJ whole genome shotgun (WGS) entry which is preliminary data.</text>
</comment>
<name>A0A6G0YP13_APHCR</name>